<sequence>MILSGYWSQNRCSCLDTHIKVCILVSASHTSCMEST</sequence>
<proteinExistence type="predicted"/>
<dbReference type="EMBL" id="GGEC01002793">
    <property type="protein sequence ID" value="MBW83276.1"/>
    <property type="molecule type" value="Transcribed_RNA"/>
</dbReference>
<reference evidence="1" key="1">
    <citation type="submission" date="2018-02" db="EMBL/GenBank/DDBJ databases">
        <title>Rhizophora mucronata_Transcriptome.</title>
        <authorList>
            <person name="Meera S.P."/>
            <person name="Sreeshan A."/>
            <person name="Augustine A."/>
        </authorList>
    </citation>
    <scope>NUCLEOTIDE SEQUENCE</scope>
    <source>
        <tissue evidence="1">Leaf</tissue>
    </source>
</reference>
<protein>
    <submittedName>
        <fullName evidence="1">Uncharacterized protein</fullName>
    </submittedName>
</protein>
<dbReference type="AlphaFoldDB" id="A0A2P2IPW8"/>
<evidence type="ECO:0000313" key="1">
    <source>
        <dbReference type="EMBL" id="MBW83276.1"/>
    </source>
</evidence>
<name>A0A2P2IPW8_RHIMU</name>
<accession>A0A2P2IPW8</accession>
<organism evidence="1">
    <name type="scientific">Rhizophora mucronata</name>
    <name type="common">Asiatic mangrove</name>
    <dbReference type="NCBI Taxonomy" id="61149"/>
    <lineage>
        <taxon>Eukaryota</taxon>
        <taxon>Viridiplantae</taxon>
        <taxon>Streptophyta</taxon>
        <taxon>Embryophyta</taxon>
        <taxon>Tracheophyta</taxon>
        <taxon>Spermatophyta</taxon>
        <taxon>Magnoliopsida</taxon>
        <taxon>eudicotyledons</taxon>
        <taxon>Gunneridae</taxon>
        <taxon>Pentapetalae</taxon>
        <taxon>rosids</taxon>
        <taxon>fabids</taxon>
        <taxon>Malpighiales</taxon>
        <taxon>Rhizophoraceae</taxon>
        <taxon>Rhizophora</taxon>
    </lineage>
</organism>